<proteinExistence type="predicted"/>
<evidence type="ECO:0000313" key="1">
    <source>
        <dbReference type="EMBL" id="GAH26099.1"/>
    </source>
</evidence>
<reference evidence="1" key="1">
    <citation type="journal article" date="2014" name="Front. Microbiol.">
        <title>High frequency of phylogenetically diverse reductive dehalogenase-homologous genes in deep subseafloor sedimentary metagenomes.</title>
        <authorList>
            <person name="Kawai M."/>
            <person name="Futagami T."/>
            <person name="Toyoda A."/>
            <person name="Takaki Y."/>
            <person name="Nishi S."/>
            <person name="Hori S."/>
            <person name="Arai W."/>
            <person name="Tsubouchi T."/>
            <person name="Morono Y."/>
            <person name="Uchiyama I."/>
            <person name="Ito T."/>
            <person name="Fujiyama A."/>
            <person name="Inagaki F."/>
            <person name="Takami H."/>
        </authorList>
    </citation>
    <scope>NUCLEOTIDE SEQUENCE</scope>
    <source>
        <strain evidence="1">Expedition CK06-06</strain>
    </source>
</reference>
<protein>
    <submittedName>
        <fullName evidence="1">Uncharacterized protein</fullName>
    </submittedName>
</protein>
<comment type="caution">
    <text evidence="1">The sequence shown here is derived from an EMBL/GenBank/DDBJ whole genome shotgun (WGS) entry which is preliminary data.</text>
</comment>
<organism evidence="1">
    <name type="scientific">marine sediment metagenome</name>
    <dbReference type="NCBI Taxonomy" id="412755"/>
    <lineage>
        <taxon>unclassified sequences</taxon>
        <taxon>metagenomes</taxon>
        <taxon>ecological metagenomes</taxon>
    </lineage>
</organism>
<dbReference type="AlphaFoldDB" id="X1F9N7"/>
<accession>X1F9N7</accession>
<sequence length="211" mass="24981">RILWYSPDHVFDESIRDAPKLTQYDSYRSHYYGMADFDTVIRFCSDEEYLKQLESPDFQSSIFLMPREGGFDGLEGQPSGVSAQFVVRHIWFGHYSDFSPEGWERTVEKLHERGRYRVHIHNRAGQFDHFLSEEEEEEWVANYVKGYIHSVKESRIKGRKVGEKFGLPRPIRVVKDPFKYVKEGHPSGKVHFTEEDRRKIEKRLEALGYEV</sequence>
<gene>
    <name evidence="1" type="ORF">S03H2_05442</name>
</gene>
<feature type="non-terminal residue" evidence="1">
    <location>
        <position position="1"/>
    </location>
</feature>
<dbReference type="EMBL" id="BARU01002271">
    <property type="protein sequence ID" value="GAH26099.1"/>
    <property type="molecule type" value="Genomic_DNA"/>
</dbReference>
<name>X1F9N7_9ZZZZ</name>